<feature type="non-terminal residue" evidence="1">
    <location>
        <position position="1"/>
    </location>
</feature>
<dbReference type="AlphaFoldDB" id="A0A0F9AIS4"/>
<comment type="caution">
    <text evidence="1">The sequence shown here is derived from an EMBL/GenBank/DDBJ whole genome shotgun (WGS) entry which is preliminary data.</text>
</comment>
<dbReference type="EMBL" id="LAZR01042543">
    <property type="protein sequence ID" value="KKL09290.1"/>
    <property type="molecule type" value="Genomic_DNA"/>
</dbReference>
<evidence type="ECO:0000313" key="1">
    <source>
        <dbReference type="EMBL" id="KKL09290.1"/>
    </source>
</evidence>
<proteinExistence type="predicted"/>
<sequence length="99" mass="10622">DYDFDVEDTSPSASDIDVAGRLIYVNGTEVIGSEFETDITKQGASTELSHDFLAKFNGGDIVVFQFVANDVDVVISTHGTFGDHPESASIVIKKIANLP</sequence>
<gene>
    <name evidence="1" type="ORF">LCGC14_2567310</name>
</gene>
<organism evidence="1">
    <name type="scientific">marine sediment metagenome</name>
    <dbReference type="NCBI Taxonomy" id="412755"/>
    <lineage>
        <taxon>unclassified sequences</taxon>
        <taxon>metagenomes</taxon>
        <taxon>ecological metagenomes</taxon>
    </lineage>
</organism>
<reference evidence="1" key="1">
    <citation type="journal article" date="2015" name="Nature">
        <title>Complex archaea that bridge the gap between prokaryotes and eukaryotes.</title>
        <authorList>
            <person name="Spang A."/>
            <person name="Saw J.H."/>
            <person name="Jorgensen S.L."/>
            <person name="Zaremba-Niedzwiedzka K."/>
            <person name="Martijn J."/>
            <person name="Lind A.E."/>
            <person name="van Eijk R."/>
            <person name="Schleper C."/>
            <person name="Guy L."/>
            <person name="Ettema T.J."/>
        </authorList>
    </citation>
    <scope>NUCLEOTIDE SEQUENCE</scope>
</reference>
<name>A0A0F9AIS4_9ZZZZ</name>
<protein>
    <submittedName>
        <fullName evidence="1">Uncharacterized protein</fullName>
    </submittedName>
</protein>
<accession>A0A0F9AIS4</accession>